<name>A0A854QCU9_CRYNE</name>
<keyword evidence="2" id="KW-0472">Membrane</keyword>
<sequence length="240" mass="26175">MELLVEDPGKYEKEKNPSPQQGSAESGRKRRRAGELVKRAPQATESPAISTSHAFSSVSGTSHDPTTSNQSPTTSTADSSSAVATATKPVSSVPGSVLTTYSLASLASSATEGLRDSQRDPNDFHPFNRAGLIASIFLIVIGLSIISYVAIYLYRNRQTKDKEAQAKINQQGPSFSAYDAPRRYDSPKDDHMYGHEIAHLEYQASSDDTMAPRLNRLYSIQAAFAKNKKITQLAQHENRV</sequence>
<accession>A0A854QCU9</accession>
<keyword evidence="2" id="KW-1133">Transmembrane helix</keyword>
<feature type="transmembrane region" description="Helical" evidence="2">
    <location>
        <begin position="132"/>
        <end position="154"/>
    </location>
</feature>
<evidence type="ECO:0000313" key="4">
    <source>
        <dbReference type="Proteomes" id="UP000199727"/>
    </source>
</evidence>
<feature type="region of interest" description="Disordered" evidence="1">
    <location>
        <begin position="1"/>
        <end position="93"/>
    </location>
</feature>
<organism evidence="3 4">
    <name type="scientific">Cryptococcus neoformans Tu259-1</name>
    <dbReference type="NCBI Taxonomy" id="1230072"/>
    <lineage>
        <taxon>Eukaryota</taxon>
        <taxon>Fungi</taxon>
        <taxon>Dikarya</taxon>
        <taxon>Basidiomycota</taxon>
        <taxon>Agaricomycotina</taxon>
        <taxon>Tremellomycetes</taxon>
        <taxon>Tremellales</taxon>
        <taxon>Cryptococcaceae</taxon>
        <taxon>Cryptococcus</taxon>
        <taxon>Cryptococcus neoformans species complex</taxon>
    </lineage>
</organism>
<feature type="compositionally biased region" description="Basic and acidic residues" evidence="1">
    <location>
        <begin position="7"/>
        <end position="16"/>
    </location>
</feature>
<proteinExistence type="predicted"/>
<reference evidence="3 4" key="1">
    <citation type="submission" date="2017-06" db="EMBL/GenBank/DDBJ databases">
        <title>Global population genomics of the pathogenic fungus Cryptococcus neoformans var. grubii.</title>
        <authorList>
            <person name="Cuomo C."/>
            <person name="Litvintseva A."/>
            <person name="Chen Y."/>
            <person name="Young S."/>
            <person name="Zeng Q."/>
            <person name="Chapman S."/>
            <person name="Gujja S."/>
            <person name="Saif S."/>
            <person name="Birren B."/>
        </authorList>
    </citation>
    <scope>NUCLEOTIDE SEQUENCE [LARGE SCALE GENOMIC DNA]</scope>
    <source>
        <strain evidence="3 4">Tu259-1</strain>
    </source>
</reference>
<feature type="compositionally biased region" description="Polar residues" evidence="1">
    <location>
        <begin position="43"/>
        <end position="64"/>
    </location>
</feature>
<dbReference type="EMBL" id="AMKT01000044">
    <property type="protein sequence ID" value="OXG20680.1"/>
    <property type="molecule type" value="Genomic_DNA"/>
</dbReference>
<keyword evidence="2" id="KW-0812">Transmembrane</keyword>
<gene>
    <name evidence="3" type="ORF">C361_03654</name>
</gene>
<comment type="caution">
    <text evidence="3">The sequence shown here is derived from an EMBL/GenBank/DDBJ whole genome shotgun (WGS) entry which is preliminary data.</text>
</comment>
<evidence type="ECO:0000256" key="2">
    <source>
        <dbReference type="SAM" id="Phobius"/>
    </source>
</evidence>
<dbReference type="Proteomes" id="UP000199727">
    <property type="component" value="Unassembled WGS sequence"/>
</dbReference>
<protein>
    <submittedName>
        <fullName evidence="3">Uncharacterized protein</fullName>
    </submittedName>
</protein>
<evidence type="ECO:0000256" key="1">
    <source>
        <dbReference type="SAM" id="MobiDB-lite"/>
    </source>
</evidence>
<dbReference type="AlphaFoldDB" id="A0A854QCU9"/>
<feature type="compositionally biased region" description="Low complexity" evidence="1">
    <location>
        <begin position="65"/>
        <end position="87"/>
    </location>
</feature>
<evidence type="ECO:0000313" key="3">
    <source>
        <dbReference type="EMBL" id="OXG20680.1"/>
    </source>
</evidence>
<dbReference type="OrthoDB" id="2575686at2759"/>